<protein>
    <recommendedName>
        <fullName evidence="7">Major facilitator superfamily (MFS) profile domain-containing protein</fullName>
    </recommendedName>
</protein>
<keyword evidence="3 6" id="KW-1133">Transmembrane helix</keyword>
<evidence type="ECO:0000313" key="8">
    <source>
        <dbReference type="EMBL" id="CAH4028615.1"/>
    </source>
</evidence>
<dbReference type="InterPro" id="IPR020846">
    <property type="entry name" value="MFS_dom"/>
</dbReference>
<dbReference type="GO" id="GO:0022857">
    <property type="term" value="F:transmembrane transporter activity"/>
    <property type="evidence" value="ECO:0007669"/>
    <property type="project" value="InterPro"/>
</dbReference>
<feature type="transmembrane region" description="Helical" evidence="6">
    <location>
        <begin position="348"/>
        <end position="373"/>
    </location>
</feature>
<feature type="compositionally biased region" description="Basic and acidic residues" evidence="5">
    <location>
        <begin position="504"/>
        <end position="515"/>
    </location>
</feature>
<feature type="transmembrane region" description="Helical" evidence="6">
    <location>
        <begin position="248"/>
        <end position="265"/>
    </location>
</feature>
<keyword evidence="2 6" id="KW-0812">Transmembrane</keyword>
<organism evidence="8 9">
    <name type="scientific">Pieris brassicae</name>
    <name type="common">White butterfly</name>
    <name type="synonym">Large white butterfly</name>
    <dbReference type="NCBI Taxonomy" id="7116"/>
    <lineage>
        <taxon>Eukaryota</taxon>
        <taxon>Metazoa</taxon>
        <taxon>Ecdysozoa</taxon>
        <taxon>Arthropoda</taxon>
        <taxon>Hexapoda</taxon>
        <taxon>Insecta</taxon>
        <taxon>Pterygota</taxon>
        <taxon>Neoptera</taxon>
        <taxon>Endopterygota</taxon>
        <taxon>Lepidoptera</taxon>
        <taxon>Glossata</taxon>
        <taxon>Ditrysia</taxon>
        <taxon>Papilionoidea</taxon>
        <taxon>Pieridae</taxon>
        <taxon>Pierinae</taxon>
        <taxon>Pieris</taxon>
    </lineage>
</organism>
<feature type="domain" description="Major facilitator superfamily (MFS) profile" evidence="7">
    <location>
        <begin position="52"/>
        <end position="502"/>
    </location>
</feature>
<accession>A0A9P0XBF7</accession>
<gene>
    <name evidence="8" type="ORF">PIBRA_LOCUS5432</name>
</gene>
<reference evidence="8" key="1">
    <citation type="submission" date="2022-05" db="EMBL/GenBank/DDBJ databases">
        <authorList>
            <person name="Okamura Y."/>
        </authorList>
    </citation>
    <scope>NUCLEOTIDE SEQUENCE</scope>
</reference>
<evidence type="ECO:0000256" key="5">
    <source>
        <dbReference type="SAM" id="MobiDB-lite"/>
    </source>
</evidence>
<evidence type="ECO:0000256" key="1">
    <source>
        <dbReference type="ARBA" id="ARBA00004141"/>
    </source>
</evidence>
<dbReference type="FunFam" id="1.20.1250.20:FF:000532">
    <property type="entry name" value="SLC (SoLute Carrier) homolog"/>
    <property type="match status" value="1"/>
</dbReference>
<sequence>MEKNDNNDKTNLEVQKMEISLVSLTTEEIPCRNQAKDKVTGWGYRHQQCVILFLTLTIAYSMRACMGVALVAMTDVKESQINEAVINETITNSTDSNEESKLLHSLLLIPPYPRFKWPKKTQDAVISSFFWGYMLTQIPAGQIAHFFGAKYMLFGALLINCFVSFCFPWAAFYGGWVVTALCRFLQGLSQACIMPGLHTFFGKWAPLEERGRLAGFAFGGQAIGTVLGLPITGFIASSSLGWPGIFRFYGVISGIVAIFFWWLAADSPGKHPKISVEERTYIEEALSQKPEDRNKVRAVPWKSILTCRGMYAIIMAHIGSAWGQLTLYSEVPAFMDKVMGVNIKANGLLTALPFLCMWFANFFFSWLTDMLIVKKILNVTYTRKLANSLGSIPAAIGLIILAYVPKNIYVVETLLIFICCFKSAAGLGYHVNHIDISSNYAGTMMSLSNFGSNLVGSLAPLVAGYILTDVTDELLWRKIFFVAAGFYLFTNLFYVILGTGEKADWNDPPSEKDTENPQETEAMLNSNGKVEKKLTS</sequence>
<dbReference type="CDD" id="cd17318">
    <property type="entry name" value="MFS_SLC17"/>
    <property type="match status" value="1"/>
</dbReference>
<feature type="transmembrane region" description="Helical" evidence="6">
    <location>
        <begin position="310"/>
        <end position="328"/>
    </location>
</feature>
<feature type="compositionally biased region" description="Polar residues" evidence="5">
    <location>
        <begin position="517"/>
        <end position="528"/>
    </location>
</feature>
<dbReference type="PROSITE" id="PS50850">
    <property type="entry name" value="MFS"/>
    <property type="match status" value="1"/>
</dbReference>
<dbReference type="SUPFAM" id="SSF103473">
    <property type="entry name" value="MFS general substrate transporter"/>
    <property type="match status" value="1"/>
</dbReference>
<feature type="transmembrane region" description="Helical" evidence="6">
    <location>
        <begin position="50"/>
        <end position="72"/>
    </location>
</feature>
<dbReference type="Gene3D" id="1.20.1250.20">
    <property type="entry name" value="MFS general substrate transporter like domains"/>
    <property type="match status" value="2"/>
</dbReference>
<evidence type="ECO:0000259" key="7">
    <source>
        <dbReference type="PROSITE" id="PS50850"/>
    </source>
</evidence>
<evidence type="ECO:0000313" key="9">
    <source>
        <dbReference type="Proteomes" id="UP001152562"/>
    </source>
</evidence>
<dbReference type="InterPro" id="IPR011701">
    <property type="entry name" value="MFS"/>
</dbReference>
<feature type="region of interest" description="Disordered" evidence="5">
    <location>
        <begin position="504"/>
        <end position="536"/>
    </location>
</feature>
<dbReference type="GO" id="GO:0006820">
    <property type="term" value="P:monoatomic anion transport"/>
    <property type="evidence" value="ECO:0007669"/>
    <property type="project" value="TreeGrafter"/>
</dbReference>
<comment type="caution">
    <text evidence="8">The sequence shown here is derived from an EMBL/GenBank/DDBJ whole genome shotgun (WGS) entry which is preliminary data.</text>
</comment>
<comment type="subcellular location">
    <subcellularLocation>
        <location evidence="1">Membrane</location>
        <topology evidence="1">Multi-pass membrane protein</topology>
    </subcellularLocation>
</comment>
<evidence type="ECO:0000256" key="6">
    <source>
        <dbReference type="SAM" id="Phobius"/>
    </source>
</evidence>
<dbReference type="PANTHER" id="PTHR11662:SF280">
    <property type="entry name" value="FI21844P1-RELATED"/>
    <property type="match status" value="1"/>
</dbReference>
<evidence type="ECO:0000256" key="4">
    <source>
        <dbReference type="ARBA" id="ARBA00023136"/>
    </source>
</evidence>
<dbReference type="Pfam" id="PF07690">
    <property type="entry name" value="MFS_1"/>
    <property type="match status" value="1"/>
</dbReference>
<feature type="transmembrane region" description="Helical" evidence="6">
    <location>
        <begin position="385"/>
        <end position="403"/>
    </location>
</feature>
<feature type="transmembrane region" description="Helical" evidence="6">
    <location>
        <begin position="450"/>
        <end position="467"/>
    </location>
</feature>
<evidence type="ECO:0000256" key="3">
    <source>
        <dbReference type="ARBA" id="ARBA00022989"/>
    </source>
</evidence>
<dbReference type="PANTHER" id="PTHR11662">
    <property type="entry name" value="SOLUTE CARRIER FAMILY 17"/>
    <property type="match status" value="1"/>
</dbReference>
<dbReference type="Proteomes" id="UP001152562">
    <property type="component" value="Unassembled WGS sequence"/>
</dbReference>
<keyword evidence="4 6" id="KW-0472">Membrane</keyword>
<feature type="transmembrane region" description="Helical" evidence="6">
    <location>
        <begin position="213"/>
        <end position="236"/>
    </location>
</feature>
<dbReference type="EMBL" id="CALOZG010000005">
    <property type="protein sequence ID" value="CAH4028615.1"/>
    <property type="molecule type" value="Genomic_DNA"/>
</dbReference>
<feature type="transmembrane region" description="Helical" evidence="6">
    <location>
        <begin position="151"/>
        <end position="172"/>
    </location>
</feature>
<name>A0A9P0XBF7_PIEBR</name>
<dbReference type="GO" id="GO:0016020">
    <property type="term" value="C:membrane"/>
    <property type="evidence" value="ECO:0007669"/>
    <property type="project" value="UniProtKB-SubCell"/>
</dbReference>
<dbReference type="AlphaFoldDB" id="A0A9P0XBF7"/>
<dbReference type="InterPro" id="IPR050382">
    <property type="entry name" value="MFS_Na/Anion_cotransporter"/>
</dbReference>
<dbReference type="InterPro" id="IPR036259">
    <property type="entry name" value="MFS_trans_sf"/>
</dbReference>
<keyword evidence="9" id="KW-1185">Reference proteome</keyword>
<evidence type="ECO:0000256" key="2">
    <source>
        <dbReference type="ARBA" id="ARBA00022692"/>
    </source>
</evidence>
<proteinExistence type="predicted"/>
<feature type="transmembrane region" description="Helical" evidence="6">
    <location>
        <begin position="479"/>
        <end position="497"/>
    </location>
</feature>
<feature type="transmembrane region" description="Helical" evidence="6">
    <location>
        <begin position="409"/>
        <end position="429"/>
    </location>
</feature>